<evidence type="ECO:0000313" key="6">
    <source>
        <dbReference type="Proteomes" id="UP001232156"/>
    </source>
</evidence>
<dbReference type="PANTHER" id="PTHR33376">
    <property type="match status" value="1"/>
</dbReference>
<dbReference type="EMBL" id="JAUZQE010000045">
    <property type="protein sequence ID" value="MDR4126954.1"/>
    <property type="molecule type" value="Genomic_DNA"/>
</dbReference>
<dbReference type="RefSeq" id="WP_347287555.1">
    <property type="nucleotide sequence ID" value="NZ_JAUZQE010000045.1"/>
</dbReference>
<name>A0ABU1D928_9BURK</name>
<dbReference type="Proteomes" id="UP001232156">
    <property type="component" value="Unassembled WGS sequence"/>
</dbReference>
<protein>
    <submittedName>
        <fullName evidence="5">TRAP transporter substrate-binding protein DctP</fullName>
    </submittedName>
</protein>
<dbReference type="NCBIfam" id="NF037995">
    <property type="entry name" value="TRAP_S1"/>
    <property type="match status" value="1"/>
</dbReference>
<comment type="similarity">
    <text evidence="1">Belongs to the bacterial solute-binding protein 7 family.</text>
</comment>
<keyword evidence="3 4" id="KW-0732">Signal</keyword>
<evidence type="ECO:0000313" key="5">
    <source>
        <dbReference type="EMBL" id="MDR4126954.1"/>
    </source>
</evidence>
<proteinExistence type="inferred from homology"/>
<evidence type="ECO:0000256" key="1">
    <source>
        <dbReference type="ARBA" id="ARBA00009023"/>
    </source>
</evidence>
<gene>
    <name evidence="5" type="primary">dctP</name>
    <name evidence="5" type="ORF">Q8947_13305</name>
</gene>
<sequence>MKLNGILGKTVHRALNARPALNMKRRAGILGAACAVAMLAGGALTPAHAQTKLTYASFYGPDEFFETSAKYFMGEVTRRSEGKITFEPYYGGALLRAAESGDGLSRGVADIGVTVPAAFNPREFPLTGVVLPFVSENPYAVTQAFADLMHEDPAFAEQFRQHNQKPLWARAAGENSLWTNKPVRTFSDLKGMRIRSILGVAEALKAAGVTPVSIPWVEALELMQRGGVEGVSTTPFAQAAAAGTLDMAKYASNGGRMGNYTAVIWTMNLQSYERLSPEERAIIDDVAKDVIPEYFSRYEAEIDRNVELLEKSDVEYIHMDDAEVAKVKEIAGPVVYESWAKLVSSRTKVDPKAFYDNYVERVRKYEAQFPYVTGFDRYRQRNPR</sequence>
<dbReference type="PANTHER" id="PTHR33376:SF7">
    <property type="entry name" value="C4-DICARBOXYLATE-BINDING PROTEIN DCTB"/>
    <property type="match status" value="1"/>
</dbReference>
<keyword evidence="6" id="KW-1185">Reference proteome</keyword>
<evidence type="ECO:0000256" key="2">
    <source>
        <dbReference type="ARBA" id="ARBA00022448"/>
    </source>
</evidence>
<dbReference type="InterPro" id="IPR018389">
    <property type="entry name" value="DctP_fam"/>
</dbReference>
<accession>A0ABU1D928</accession>
<evidence type="ECO:0000256" key="4">
    <source>
        <dbReference type="SAM" id="SignalP"/>
    </source>
</evidence>
<dbReference type="Gene3D" id="3.40.190.170">
    <property type="entry name" value="Bacterial extracellular solute-binding protein, family 7"/>
    <property type="match status" value="1"/>
</dbReference>
<feature type="chain" id="PRO_5045331069" evidence="4">
    <location>
        <begin position="50"/>
        <end position="384"/>
    </location>
</feature>
<evidence type="ECO:0000256" key="3">
    <source>
        <dbReference type="ARBA" id="ARBA00022729"/>
    </source>
</evidence>
<feature type="signal peptide" evidence="4">
    <location>
        <begin position="1"/>
        <end position="49"/>
    </location>
</feature>
<keyword evidence="2" id="KW-0813">Transport</keyword>
<comment type="caution">
    <text evidence="5">The sequence shown here is derived from an EMBL/GenBank/DDBJ whole genome shotgun (WGS) entry which is preliminary data.</text>
</comment>
<dbReference type="Pfam" id="PF03480">
    <property type="entry name" value="DctP"/>
    <property type="match status" value="1"/>
</dbReference>
<organism evidence="5 6">
    <name type="scientific">Yanghanlia caeni</name>
    <dbReference type="NCBI Taxonomy" id="3064283"/>
    <lineage>
        <taxon>Bacteria</taxon>
        <taxon>Pseudomonadati</taxon>
        <taxon>Pseudomonadota</taxon>
        <taxon>Betaproteobacteria</taxon>
        <taxon>Burkholderiales</taxon>
        <taxon>Alcaligenaceae</taxon>
        <taxon>Yanghanlia</taxon>
    </lineage>
</organism>
<dbReference type="InterPro" id="IPR038404">
    <property type="entry name" value="TRAP_DctP_sf"/>
</dbReference>
<reference evidence="5 6" key="1">
    <citation type="submission" date="2023-08" db="EMBL/GenBank/DDBJ databases">
        <title>Alcaligenaceae gen. nov., a novel taxon isolated from the sludge of Yixing Pesticide Factory.</title>
        <authorList>
            <person name="Ruan L."/>
        </authorList>
    </citation>
    <scope>NUCLEOTIDE SEQUENCE [LARGE SCALE GENOMIC DNA]</scope>
    <source>
        <strain evidence="5 6">LG-2</strain>
    </source>
</reference>